<evidence type="ECO:0000256" key="2">
    <source>
        <dbReference type="ARBA" id="ARBA00022475"/>
    </source>
</evidence>
<dbReference type="InParanoid" id="H2YAS5"/>
<feature type="transmembrane region" description="Helical" evidence="9">
    <location>
        <begin position="81"/>
        <end position="103"/>
    </location>
</feature>
<keyword evidence="8" id="KW-0807">Transducer</keyword>
<dbReference type="HOGENOM" id="CLU_1156044_0_0_1"/>
<evidence type="ECO:0000259" key="10">
    <source>
        <dbReference type="PROSITE" id="PS50262"/>
    </source>
</evidence>
<evidence type="ECO:0000256" key="3">
    <source>
        <dbReference type="ARBA" id="ARBA00022692"/>
    </source>
</evidence>
<evidence type="ECO:0000256" key="4">
    <source>
        <dbReference type="ARBA" id="ARBA00022989"/>
    </source>
</evidence>
<dbReference type="Ensembl" id="ENSCSAVT00000002462.1">
    <property type="protein sequence ID" value="ENSCSAVP00000002423.1"/>
    <property type="gene ID" value="ENSCSAVG00000001421.1"/>
</dbReference>
<dbReference type="Gene3D" id="1.20.1070.10">
    <property type="entry name" value="Rhodopsin 7-helix transmembrane proteins"/>
    <property type="match status" value="1"/>
</dbReference>
<dbReference type="GO" id="GO:0042923">
    <property type="term" value="F:neuropeptide binding"/>
    <property type="evidence" value="ECO:0007669"/>
    <property type="project" value="TreeGrafter"/>
</dbReference>
<dbReference type="PANTHER" id="PTHR24229">
    <property type="entry name" value="NEUROPEPTIDES RECEPTOR"/>
    <property type="match status" value="1"/>
</dbReference>
<dbReference type="SUPFAM" id="SSF81321">
    <property type="entry name" value="Family A G protein-coupled receptor-like"/>
    <property type="match status" value="1"/>
</dbReference>
<dbReference type="Proteomes" id="UP000007875">
    <property type="component" value="Unassembled WGS sequence"/>
</dbReference>
<keyword evidence="7" id="KW-0675">Receptor</keyword>
<proteinExistence type="predicted"/>
<dbReference type="InterPro" id="IPR017452">
    <property type="entry name" value="GPCR_Rhodpsn_7TM"/>
</dbReference>
<sequence length="240" mass="26501">MLGFVVPMIVISVCYAKIVITVKKKVIGKRVRKDRVAKLAALVVLAFFFCWLPMQIMKLFSALGGWWKLRVFEFDEDLYNTVYPFMVALAYSNSCINPVVYAFTTTNFQENIKDICGSDKAARPYKMTLSPQQGHNGDPKTGFVTKTEALNMYSPCPKRNMTAYSPAVQVHAAEVSPEHMAGNPQPCQSNGAESQSFSYYSCPAVMQGLGKSESCHQPSVVAHSEPLDNAAFDSIVTDAV</sequence>
<keyword evidence="6 9" id="KW-0472">Membrane</keyword>
<dbReference type="AlphaFoldDB" id="H2YAS5"/>
<dbReference type="PANTHER" id="PTHR24229:SF40">
    <property type="entry name" value="ALLATOSTATIN C RECEPTOR 1-RELATED"/>
    <property type="match status" value="1"/>
</dbReference>
<dbReference type="GO" id="GO:0043005">
    <property type="term" value="C:neuron projection"/>
    <property type="evidence" value="ECO:0007669"/>
    <property type="project" value="TreeGrafter"/>
</dbReference>
<keyword evidence="5" id="KW-0297">G-protein coupled receptor</keyword>
<dbReference type="Pfam" id="PF00001">
    <property type="entry name" value="7tm_1"/>
    <property type="match status" value="1"/>
</dbReference>
<keyword evidence="12" id="KW-1185">Reference proteome</keyword>
<accession>H2YAS5</accession>
<evidence type="ECO:0000256" key="1">
    <source>
        <dbReference type="ARBA" id="ARBA00004651"/>
    </source>
</evidence>
<evidence type="ECO:0000313" key="11">
    <source>
        <dbReference type="Ensembl" id="ENSCSAVP00000002423.1"/>
    </source>
</evidence>
<dbReference type="GeneTree" id="ENSGT01130000278308"/>
<evidence type="ECO:0000256" key="7">
    <source>
        <dbReference type="ARBA" id="ARBA00023170"/>
    </source>
</evidence>
<evidence type="ECO:0000256" key="9">
    <source>
        <dbReference type="SAM" id="Phobius"/>
    </source>
</evidence>
<feature type="transmembrane region" description="Helical" evidence="9">
    <location>
        <begin position="39"/>
        <end position="61"/>
    </location>
</feature>
<reference evidence="11" key="3">
    <citation type="submission" date="2025-09" db="UniProtKB">
        <authorList>
            <consortium name="Ensembl"/>
        </authorList>
    </citation>
    <scope>IDENTIFICATION</scope>
</reference>
<reference evidence="12" key="1">
    <citation type="submission" date="2003-08" db="EMBL/GenBank/DDBJ databases">
        <authorList>
            <person name="Birren B."/>
            <person name="Nusbaum C."/>
            <person name="Abebe A."/>
            <person name="Abouelleil A."/>
            <person name="Adekoya E."/>
            <person name="Ait-zahra M."/>
            <person name="Allen N."/>
            <person name="Allen T."/>
            <person name="An P."/>
            <person name="Anderson M."/>
            <person name="Anderson S."/>
            <person name="Arachchi H."/>
            <person name="Armbruster J."/>
            <person name="Bachantsang P."/>
            <person name="Baldwin J."/>
            <person name="Barry A."/>
            <person name="Bayul T."/>
            <person name="Blitshsteyn B."/>
            <person name="Bloom T."/>
            <person name="Blye J."/>
            <person name="Boguslavskiy L."/>
            <person name="Borowsky M."/>
            <person name="Boukhgalter B."/>
            <person name="Brunache A."/>
            <person name="Butler J."/>
            <person name="Calixte N."/>
            <person name="Calvo S."/>
            <person name="Camarata J."/>
            <person name="Campo K."/>
            <person name="Chang J."/>
            <person name="Cheshatsang Y."/>
            <person name="Citroen M."/>
            <person name="Collymore A."/>
            <person name="Considine T."/>
            <person name="Cook A."/>
            <person name="Cooke P."/>
            <person name="Corum B."/>
            <person name="Cuomo C."/>
            <person name="David R."/>
            <person name="Dawoe T."/>
            <person name="Degray S."/>
            <person name="Dodge S."/>
            <person name="Dooley K."/>
            <person name="Dorje P."/>
            <person name="Dorjee K."/>
            <person name="Dorris L."/>
            <person name="Duffey N."/>
            <person name="Dupes A."/>
            <person name="Elkins T."/>
            <person name="Engels R."/>
            <person name="Erickson J."/>
            <person name="Farina A."/>
            <person name="Faro S."/>
            <person name="Ferreira P."/>
            <person name="Fischer H."/>
            <person name="Fitzgerald M."/>
            <person name="Foley K."/>
            <person name="Gage D."/>
            <person name="Galagan J."/>
            <person name="Gearin G."/>
            <person name="Gnerre S."/>
            <person name="Gnirke A."/>
            <person name="Goyette A."/>
            <person name="Graham J."/>
            <person name="Grandbois E."/>
            <person name="Gyaltsen K."/>
            <person name="Hafez N."/>
            <person name="Hagopian D."/>
            <person name="Hagos B."/>
            <person name="Hall J."/>
            <person name="Hatcher B."/>
            <person name="Heller A."/>
            <person name="Higgins H."/>
            <person name="Honan T."/>
            <person name="Horn A."/>
            <person name="Houde N."/>
            <person name="Hughes L."/>
            <person name="Hulme W."/>
            <person name="Husby E."/>
            <person name="Iliev I."/>
            <person name="Jaffe D."/>
            <person name="Jones C."/>
            <person name="Kamal M."/>
            <person name="Kamat A."/>
            <person name="Kamvysselis M."/>
            <person name="Karlsson E."/>
            <person name="Kells C."/>
            <person name="Kieu A."/>
            <person name="Kisner P."/>
            <person name="Kodira C."/>
            <person name="Kulbokas E."/>
            <person name="Labutti K."/>
            <person name="Lama D."/>
            <person name="Landers T."/>
            <person name="Leger J."/>
            <person name="Levine S."/>
            <person name="Lewis D."/>
            <person name="Lewis T."/>
            <person name="Lindblad-toh K."/>
            <person name="Liu X."/>
            <person name="Lokyitsang T."/>
            <person name="Lokyitsang Y."/>
            <person name="Lucien O."/>
            <person name="Lui A."/>
            <person name="Ma L.J."/>
            <person name="Mabbitt R."/>
            <person name="Macdonald J."/>
            <person name="Maclean C."/>
            <person name="Major J."/>
            <person name="Manning J."/>
            <person name="Marabella R."/>
            <person name="Maru K."/>
            <person name="Matthews C."/>
            <person name="Mauceli E."/>
            <person name="Mccarthy M."/>
            <person name="Mcdonough S."/>
            <person name="Mcghee T."/>
            <person name="Meldrim J."/>
            <person name="Meneus L."/>
            <person name="Mesirov J."/>
            <person name="Mihalev A."/>
            <person name="Mihova T."/>
            <person name="Mikkelsen T."/>
            <person name="Mlenga V."/>
            <person name="Moru K."/>
            <person name="Mozes J."/>
            <person name="Mulrain L."/>
            <person name="Munson G."/>
            <person name="Naylor J."/>
            <person name="Newes C."/>
            <person name="Nguyen C."/>
            <person name="Nguyen N."/>
            <person name="Nguyen T."/>
            <person name="Nicol R."/>
            <person name="Nielsen C."/>
            <person name="Nizzari M."/>
            <person name="Norbu C."/>
            <person name="Norbu N."/>
            <person name="O'donnell P."/>
            <person name="Okoawo O."/>
            <person name="O'leary S."/>
            <person name="Omotosho B."/>
            <person name="O'neill K."/>
            <person name="Osman S."/>
            <person name="Parker S."/>
            <person name="Perrin D."/>
            <person name="Phunkhang P."/>
            <person name="Piqani B."/>
            <person name="Purcell S."/>
            <person name="Rachupka T."/>
            <person name="Ramasamy U."/>
            <person name="Rameau R."/>
            <person name="Ray V."/>
            <person name="Raymond C."/>
            <person name="Retta R."/>
            <person name="Richardson S."/>
            <person name="Rise C."/>
            <person name="Rodriguez J."/>
            <person name="Rogers J."/>
            <person name="Rogov P."/>
            <person name="Rutman M."/>
            <person name="Schupbach R."/>
            <person name="Seaman C."/>
            <person name="Settipalli S."/>
            <person name="Sharpe T."/>
            <person name="Sheridan J."/>
            <person name="Sherpa N."/>
            <person name="Shi J."/>
            <person name="Smirnov S."/>
            <person name="Smith C."/>
            <person name="Sougnez C."/>
            <person name="Spencer B."/>
            <person name="Stalker J."/>
            <person name="Stange-thomann N."/>
            <person name="Stavropoulos S."/>
            <person name="Stetson K."/>
            <person name="Stone C."/>
            <person name="Stone S."/>
            <person name="Stubbs M."/>
            <person name="Talamas J."/>
            <person name="Tchuinga P."/>
            <person name="Tenzing P."/>
            <person name="Tesfaye S."/>
            <person name="Theodore J."/>
            <person name="Thoulutsang Y."/>
            <person name="Topham K."/>
            <person name="Towey S."/>
            <person name="Tsamla T."/>
            <person name="Tsomo N."/>
            <person name="Vallee D."/>
            <person name="Vassiliev H."/>
            <person name="Venkataraman V."/>
            <person name="Vinson J."/>
            <person name="Vo A."/>
            <person name="Wade C."/>
            <person name="Wang S."/>
            <person name="Wangchuk T."/>
            <person name="Wangdi T."/>
            <person name="Whittaker C."/>
            <person name="Wilkinson J."/>
            <person name="Wu Y."/>
            <person name="Wyman D."/>
            <person name="Yadav S."/>
            <person name="Yang S."/>
            <person name="Yang X."/>
            <person name="Yeager S."/>
            <person name="Yee E."/>
            <person name="Young G."/>
            <person name="Zainoun J."/>
            <person name="Zembeck L."/>
            <person name="Zimmer A."/>
            <person name="Zody M."/>
            <person name="Lander E."/>
        </authorList>
    </citation>
    <scope>NUCLEOTIDE SEQUENCE [LARGE SCALE GENOMIC DNA]</scope>
</reference>
<dbReference type="STRING" id="51511.ENSCSAVP00000002423"/>
<comment type="subcellular location">
    <subcellularLocation>
        <location evidence="1">Cell membrane</location>
        <topology evidence="1">Multi-pass membrane protein</topology>
    </subcellularLocation>
</comment>
<organism evidence="11 12">
    <name type="scientific">Ciona savignyi</name>
    <name type="common">Pacific transparent sea squirt</name>
    <dbReference type="NCBI Taxonomy" id="51511"/>
    <lineage>
        <taxon>Eukaryota</taxon>
        <taxon>Metazoa</taxon>
        <taxon>Chordata</taxon>
        <taxon>Tunicata</taxon>
        <taxon>Ascidiacea</taxon>
        <taxon>Phlebobranchia</taxon>
        <taxon>Cionidae</taxon>
        <taxon>Ciona</taxon>
    </lineage>
</organism>
<feature type="transmembrane region" description="Helical" evidence="9">
    <location>
        <begin position="6"/>
        <end position="27"/>
    </location>
</feature>
<dbReference type="GO" id="GO:0005886">
    <property type="term" value="C:plasma membrane"/>
    <property type="evidence" value="ECO:0007669"/>
    <property type="project" value="UniProtKB-SubCell"/>
</dbReference>
<feature type="domain" description="G-protein coupled receptors family 1 profile" evidence="10">
    <location>
        <begin position="1"/>
        <end position="101"/>
    </location>
</feature>
<evidence type="ECO:0000256" key="8">
    <source>
        <dbReference type="ARBA" id="ARBA00023224"/>
    </source>
</evidence>
<dbReference type="GO" id="GO:0007218">
    <property type="term" value="P:neuropeptide signaling pathway"/>
    <property type="evidence" value="ECO:0007669"/>
    <property type="project" value="TreeGrafter"/>
</dbReference>
<dbReference type="InterPro" id="IPR000276">
    <property type="entry name" value="GPCR_Rhodpsn"/>
</dbReference>
<reference evidence="11" key="2">
    <citation type="submission" date="2025-08" db="UniProtKB">
        <authorList>
            <consortium name="Ensembl"/>
        </authorList>
    </citation>
    <scope>IDENTIFICATION</scope>
</reference>
<evidence type="ECO:0000313" key="12">
    <source>
        <dbReference type="Proteomes" id="UP000007875"/>
    </source>
</evidence>
<keyword evidence="3 9" id="KW-0812">Transmembrane</keyword>
<dbReference type="eggNOG" id="KOG3656">
    <property type="taxonomic scope" value="Eukaryota"/>
</dbReference>
<evidence type="ECO:0000256" key="5">
    <source>
        <dbReference type="ARBA" id="ARBA00023040"/>
    </source>
</evidence>
<protein>
    <recommendedName>
        <fullName evidence="10">G-protein coupled receptors family 1 profile domain-containing protein</fullName>
    </recommendedName>
</protein>
<dbReference type="GO" id="GO:0004930">
    <property type="term" value="F:G protein-coupled receptor activity"/>
    <property type="evidence" value="ECO:0007669"/>
    <property type="project" value="UniProtKB-KW"/>
</dbReference>
<dbReference type="PRINTS" id="PR00237">
    <property type="entry name" value="GPCRRHODOPSN"/>
</dbReference>
<evidence type="ECO:0000256" key="6">
    <source>
        <dbReference type="ARBA" id="ARBA00023136"/>
    </source>
</evidence>
<dbReference type="PROSITE" id="PS50262">
    <property type="entry name" value="G_PROTEIN_RECEP_F1_2"/>
    <property type="match status" value="1"/>
</dbReference>
<keyword evidence="4 9" id="KW-1133">Transmembrane helix</keyword>
<keyword evidence="2" id="KW-1003">Cell membrane</keyword>
<name>H2YAS5_CIOSA</name>